<dbReference type="OrthoDB" id="2745134at2759"/>
<dbReference type="AlphaFoldDB" id="A0A9W8MN23"/>
<dbReference type="Pfam" id="PF20151">
    <property type="entry name" value="DUF6533"/>
    <property type="match status" value="1"/>
</dbReference>
<gene>
    <name evidence="2" type="ORF">NLJ89_g11398</name>
</gene>
<organism evidence="2 3">
    <name type="scientific">Agrocybe chaxingu</name>
    <dbReference type="NCBI Taxonomy" id="84603"/>
    <lineage>
        <taxon>Eukaryota</taxon>
        <taxon>Fungi</taxon>
        <taxon>Dikarya</taxon>
        <taxon>Basidiomycota</taxon>
        <taxon>Agaricomycotina</taxon>
        <taxon>Agaricomycetes</taxon>
        <taxon>Agaricomycetidae</taxon>
        <taxon>Agaricales</taxon>
        <taxon>Agaricineae</taxon>
        <taxon>Strophariaceae</taxon>
        <taxon>Agrocybe</taxon>
    </lineage>
</organism>
<evidence type="ECO:0000313" key="2">
    <source>
        <dbReference type="EMBL" id="KAJ3490880.1"/>
    </source>
</evidence>
<evidence type="ECO:0000259" key="1">
    <source>
        <dbReference type="Pfam" id="PF20151"/>
    </source>
</evidence>
<proteinExistence type="predicted"/>
<name>A0A9W8MN23_9AGAR</name>
<sequence length="105" mass="12127">MSPVTNNEEFAELARHLAAGKYFQLAAFVMLIYDHLLTFADEVERIWKPDFSGATVLFLINRYLTPIQFIIIVTAFQHPGWVDETCVHFMPNSAKPVLMKELQLR</sequence>
<keyword evidence="3" id="KW-1185">Reference proteome</keyword>
<evidence type="ECO:0000313" key="3">
    <source>
        <dbReference type="Proteomes" id="UP001148786"/>
    </source>
</evidence>
<feature type="domain" description="DUF6533" evidence="1">
    <location>
        <begin position="22"/>
        <end position="67"/>
    </location>
</feature>
<protein>
    <recommendedName>
        <fullName evidence="1">DUF6533 domain-containing protein</fullName>
    </recommendedName>
</protein>
<accession>A0A9W8MN23</accession>
<dbReference type="InterPro" id="IPR045340">
    <property type="entry name" value="DUF6533"/>
</dbReference>
<dbReference type="EMBL" id="JANKHO010002590">
    <property type="protein sequence ID" value="KAJ3490880.1"/>
    <property type="molecule type" value="Genomic_DNA"/>
</dbReference>
<dbReference type="Proteomes" id="UP001148786">
    <property type="component" value="Unassembled WGS sequence"/>
</dbReference>
<reference evidence="2" key="1">
    <citation type="submission" date="2022-07" db="EMBL/GenBank/DDBJ databases">
        <title>Genome Sequence of Agrocybe chaxingu.</title>
        <authorList>
            <person name="Buettner E."/>
        </authorList>
    </citation>
    <scope>NUCLEOTIDE SEQUENCE</scope>
    <source>
        <strain evidence="2">MP-N11</strain>
    </source>
</reference>
<comment type="caution">
    <text evidence="2">The sequence shown here is derived from an EMBL/GenBank/DDBJ whole genome shotgun (WGS) entry which is preliminary data.</text>
</comment>